<keyword evidence="1" id="KW-1185">Reference proteome</keyword>
<dbReference type="WBParaSite" id="PgR067_g044_t01">
    <property type="protein sequence ID" value="PgR067_g044_t01"/>
    <property type="gene ID" value="PgR067_g044"/>
</dbReference>
<evidence type="ECO:0000313" key="1">
    <source>
        <dbReference type="Proteomes" id="UP000887569"/>
    </source>
</evidence>
<proteinExistence type="predicted"/>
<accession>A0A915BXH2</accession>
<evidence type="ECO:0000313" key="2">
    <source>
        <dbReference type="WBParaSite" id="PgR067_g044_t01"/>
    </source>
</evidence>
<name>A0A915BXH2_PARUN</name>
<reference evidence="2" key="1">
    <citation type="submission" date="2022-11" db="UniProtKB">
        <authorList>
            <consortium name="WormBaseParasite"/>
        </authorList>
    </citation>
    <scope>IDENTIFICATION</scope>
</reference>
<sequence length="53" mass="6017">LQHSRTDHIVAGFDVTKSGCLDHLFGKFLLVNVLIATHRFELRLQHHLQGALL</sequence>
<protein>
    <submittedName>
        <fullName evidence="2">Uncharacterized protein</fullName>
    </submittedName>
</protein>
<organism evidence="1 2">
    <name type="scientific">Parascaris univalens</name>
    <name type="common">Nematode worm</name>
    <dbReference type="NCBI Taxonomy" id="6257"/>
    <lineage>
        <taxon>Eukaryota</taxon>
        <taxon>Metazoa</taxon>
        <taxon>Ecdysozoa</taxon>
        <taxon>Nematoda</taxon>
        <taxon>Chromadorea</taxon>
        <taxon>Rhabditida</taxon>
        <taxon>Spirurina</taxon>
        <taxon>Ascaridomorpha</taxon>
        <taxon>Ascaridoidea</taxon>
        <taxon>Ascarididae</taxon>
        <taxon>Parascaris</taxon>
    </lineage>
</organism>
<dbReference type="Proteomes" id="UP000887569">
    <property type="component" value="Unplaced"/>
</dbReference>
<dbReference type="AlphaFoldDB" id="A0A915BXH2"/>